<accession>A0ABV9Z107</accession>
<keyword evidence="4" id="KW-1185">Reference proteome</keyword>
<protein>
    <submittedName>
        <fullName evidence="3">Xanthine dehydrogenase accessory protein XdhC</fullName>
    </submittedName>
</protein>
<dbReference type="PANTHER" id="PTHR30388:SF6">
    <property type="entry name" value="XANTHINE DEHYDROGENASE SUBUNIT A-RELATED"/>
    <property type="match status" value="1"/>
</dbReference>
<feature type="domain" description="XdhC- CoxI" evidence="1">
    <location>
        <begin position="12"/>
        <end position="71"/>
    </location>
</feature>
<feature type="domain" description="XdhC Rossmann" evidence="2">
    <location>
        <begin position="162"/>
        <end position="299"/>
    </location>
</feature>
<dbReference type="InterPro" id="IPR052698">
    <property type="entry name" value="MoCofactor_Util/Proc"/>
</dbReference>
<dbReference type="InterPro" id="IPR027051">
    <property type="entry name" value="XdhC_Rossmann_dom"/>
</dbReference>
<dbReference type="EMBL" id="JBHSJF010000006">
    <property type="protein sequence ID" value="MFC5068735.1"/>
    <property type="molecule type" value="Genomic_DNA"/>
</dbReference>
<organism evidence="3 4">
    <name type="scientific">Flaviflagellibacter deserti</name>
    <dbReference type="NCBI Taxonomy" id="2267266"/>
    <lineage>
        <taxon>Bacteria</taxon>
        <taxon>Pseudomonadati</taxon>
        <taxon>Pseudomonadota</taxon>
        <taxon>Alphaproteobacteria</taxon>
        <taxon>Hyphomicrobiales</taxon>
        <taxon>Flaviflagellibacter</taxon>
    </lineage>
</organism>
<gene>
    <name evidence="3" type="primary">xdhC</name>
    <name evidence="3" type="ORF">ACFPFW_12020</name>
</gene>
<dbReference type="InterPro" id="IPR014308">
    <property type="entry name" value="Xanthine_DH_XdhC"/>
</dbReference>
<sequence length="312" mass="33388">MAFWIEPLLAMLRRGQPATLVHIAKVEGSGPREPGAVMLVGPDELHGTIGGGELEYRAVKQARALAPTGRGAIDQTSLGPEIDQCCGGRVTLAYEPFGATDVALVEDLLQKAHGSVPIWRQTEISAGGDVRRDFIDTEPGDLPADTEMAVMTERLNPDHIAVYIFGAGHVGVATMRALAPLGFEVTWIDDRAGLMSADAVARKLELAIPESAVEQAPSNAYYLVMTHSHDLDLKICEAVLRRGDAAYLGLIGSKSKRAHFLHRLGETGLDVSRLTCPVGLPNILSKEPAVIAASIAADLLLRRERGVSHAEK</sequence>
<dbReference type="InterPro" id="IPR003777">
    <property type="entry name" value="XdhC_CoxI"/>
</dbReference>
<dbReference type="RefSeq" id="WP_114956196.1">
    <property type="nucleotide sequence ID" value="NZ_JBHSJF010000006.1"/>
</dbReference>
<dbReference type="NCBIfam" id="TIGR02964">
    <property type="entry name" value="xanthine_xdhC"/>
    <property type="match status" value="1"/>
</dbReference>
<evidence type="ECO:0000259" key="2">
    <source>
        <dbReference type="Pfam" id="PF13478"/>
    </source>
</evidence>
<evidence type="ECO:0000259" key="1">
    <source>
        <dbReference type="Pfam" id="PF02625"/>
    </source>
</evidence>
<dbReference type="Proteomes" id="UP001595796">
    <property type="component" value="Unassembled WGS sequence"/>
</dbReference>
<dbReference type="SUPFAM" id="SSF51984">
    <property type="entry name" value="MurCD N-terminal domain"/>
    <property type="match status" value="1"/>
</dbReference>
<comment type="caution">
    <text evidence="3">The sequence shown here is derived from an EMBL/GenBank/DDBJ whole genome shotgun (WGS) entry which is preliminary data.</text>
</comment>
<dbReference type="PANTHER" id="PTHR30388">
    <property type="entry name" value="ALDEHYDE OXIDOREDUCTASE MOLYBDENUM COFACTOR ASSEMBLY PROTEIN"/>
    <property type="match status" value="1"/>
</dbReference>
<reference evidence="4" key="1">
    <citation type="journal article" date="2019" name="Int. J. Syst. Evol. Microbiol.">
        <title>The Global Catalogue of Microorganisms (GCM) 10K type strain sequencing project: providing services to taxonomists for standard genome sequencing and annotation.</title>
        <authorList>
            <consortium name="The Broad Institute Genomics Platform"/>
            <consortium name="The Broad Institute Genome Sequencing Center for Infectious Disease"/>
            <person name="Wu L."/>
            <person name="Ma J."/>
        </authorList>
    </citation>
    <scope>NUCLEOTIDE SEQUENCE [LARGE SCALE GENOMIC DNA]</scope>
    <source>
        <strain evidence="4">CGMCC 1.16444</strain>
    </source>
</reference>
<dbReference type="Pfam" id="PF13478">
    <property type="entry name" value="XdhC_C"/>
    <property type="match status" value="1"/>
</dbReference>
<proteinExistence type="predicted"/>
<evidence type="ECO:0000313" key="4">
    <source>
        <dbReference type="Proteomes" id="UP001595796"/>
    </source>
</evidence>
<evidence type="ECO:0000313" key="3">
    <source>
        <dbReference type="EMBL" id="MFC5068735.1"/>
    </source>
</evidence>
<dbReference type="Gene3D" id="3.40.50.720">
    <property type="entry name" value="NAD(P)-binding Rossmann-like Domain"/>
    <property type="match status" value="1"/>
</dbReference>
<name>A0ABV9Z107_9HYPH</name>
<dbReference type="Pfam" id="PF02625">
    <property type="entry name" value="XdhC_CoxI"/>
    <property type="match status" value="1"/>
</dbReference>